<reference evidence="2" key="3">
    <citation type="submission" date="2015-04" db="UniProtKB">
        <authorList>
            <consortium name="EnsemblPlants"/>
        </authorList>
    </citation>
    <scope>IDENTIFICATION</scope>
</reference>
<dbReference type="Proteomes" id="UP000032180">
    <property type="component" value="Chromosome 4"/>
</dbReference>
<proteinExistence type="predicted"/>
<feature type="domain" description="DUF1618" evidence="1">
    <location>
        <begin position="226"/>
        <end position="368"/>
    </location>
</feature>
<dbReference type="PANTHER" id="PTHR33074:SF68">
    <property type="entry name" value="OS09G0557100 PROTEIN"/>
    <property type="match status" value="1"/>
</dbReference>
<reference evidence="3" key="2">
    <citation type="submission" date="2013-12" db="EMBL/GenBank/DDBJ databases">
        <authorList>
            <person name="Yu Y."/>
            <person name="Lee S."/>
            <person name="de Baynast K."/>
            <person name="Wissotski M."/>
            <person name="Liu L."/>
            <person name="Talag J."/>
            <person name="Goicoechea J."/>
            <person name="Angelova A."/>
            <person name="Jetty R."/>
            <person name="Kudrna D."/>
            <person name="Golser W."/>
            <person name="Rivera L."/>
            <person name="Zhang J."/>
            <person name="Wing R."/>
        </authorList>
    </citation>
    <scope>NUCLEOTIDE SEQUENCE</scope>
</reference>
<evidence type="ECO:0000259" key="1">
    <source>
        <dbReference type="Pfam" id="PF07762"/>
    </source>
</evidence>
<reference evidence="2 3" key="1">
    <citation type="submission" date="2012-08" db="EMBL/GenBank/DDBJ databases">
        <title>Oryza genome evolution.</title>
        <authorList>
            <person name="Wing R.A."/>
        </authorList>
    </citation>
    <scope>NUCLEOTIDE SEQUENCE</scope>
</reference>
<dbReference type="InterPro" id="IPR011676">
    <property type="entry name" value="DUF1618"/>
</dbReference>
<organism evidence="2 3">
    <name type="scientific">Leersia perrieri</name>
    <dbReference type="NCBI Taxonomy" id="77586"/>
    <lineage>
        <taxon>Eukaryota</taxon>
        <taxon>Viridiplantae</taxon>
        <taxon>Streptophyta</taxon>
        <taxon>Embryophyta</taxon>
        <taxon>Tracheophyta</taxon>
        <taxon>Spermatophyta</taxon>
        <taxon>Magnoliopsida</taxon>
        <taxon>Liliopsida</taxon>
        <taxon>Poales</taxon>
        <taxon>Poaceae</taxon>
        <taxon>BOP clade</taxon>
        <taxon>Oryzoideae</taxon>
        <taxon>Oryzeae</taxon>
        <taxon>Oryzinae</taxon>
        <taxon>Leersia</taxon>
    </lineage>
</organism>
<dbReference type="eggNOG" id="ENOG502R418">
    <property type="taxonomic scope" value="Eukaryota"/>
</dbReference>
<evidence type="ECO:0000313" key="3">
    <source>
        <dbReference type="Proteomes" id="UP000032180"/>
    </source>
</evidence>
<keyword evidence="3" id="KW-1185">Reference proteome</keyword>
<dbReference type="PANTHER" id="PTHR33074">
    <property type="entry name" value="EXPRESSED PROTEIN-RELATED"/>
    <property type="match status" value="1"/>
</dbReference>
<dbReference type="Pfam" id="PF07762">
    <property type="entry name" value="DUF1618"/>
    <property type="match status" value="1"/>
</dbReference>
<dbReference type="Gramene" id="LPERR04G12880.1">
    <property type="protein sequence ID" value="LPERR04G12880.1"/>
    <property type="gene ID" value="LPERR04G12880"/>
</dbReference>
<sequence>MSNHFRDVSLVLPTHGHHPPDEADAPRSSALIDLKAYISDHSNATTASCCMRNGLEVQVTLCTVPPPNVSYYCVWCPGKHPTEIATEPTILAAEADLLVLSVARGFEGDVLDLKKNDFFIYQAGGAGRQPSMRLLGPLDPYFRSLYNVGLLRHDVAHTNGNEDQFYLVTLHWTVVFWEFKLYVFNSRTGSWSSRTVSLGREHHHTQFTLYPTKAIALGNGGLMAFVDFWRGIIVCDVFVCDVVDCDASLRLIPLPQSLRSRRILDIRAEIVRIKVADCFQFKCQPDISGSCTKASVRKVSVWSRMVTWEDDWHRDYILSVPDILVDEDTLHLDLLPELKKDDATGRKTLQGLHITRPALSVNNDDMIYLMAKVRTGDKKAWVLAVDMRNKKLKDVGVFRAERTREYPHKKKAGPEMDDTICVPAGSDAGTSMDDEDIDNMDVD</sequence>
<protein>
    <recommendedName>
        <fullName evidence="1">DUF1618 domain-containing protein</fullName>
    </recommendedName>
</protein>
<name>A0A0D9W697_9ORYZ</name>
<evidence type="ECO:0000313" key="2">
    <source>
        <dbReference type="EnsemblPlants" id="LPERR04G12880.1"/>
    </source>
</evidence>
<accession>A0A0D9W697</accession>
<dbReference type="HOGENOM" id="CLU_008956_6_3_1"/>
<dbReference type="AlphaFoldDB" id="A0A0D9W697"/>
<dbReference type="EnsemblPlants" id="LPERR04G12880.1">
    <property type="protein sequence ID" value="LPERR04G12880.1"/>
    <property type="gene ID" value="LPERR04G12880"/>
</dbReference>